<accession>A0A6J4RZ24</accession>
<feature type="region of interest" description="Disordered" evidence="1">
    <location>
        <begin position="1"/>
        <end position="34"/>
    </location>
</feature>
<sequence length="56" mass="6584">MSGNLSFVAPGSRAFVEERRQHPQHGQRRKKQFSLSLRRTAKGVRAWITWTCERRS</sequence>
<dbReference type="EMBL" id="CADCVM010000144">
    <property type="protein sequence ID" value="CAA9480940.1"/>
    <property type="molecule type" value="Genomic_DNA"/>
</dbReference>
<dbReference type="AlphaFoldDB" id="A0A6J4RZ24"/>
<protein>
    <submittedName>
        <fullName evidence="2">Uncharacterized protein</fullName>
    </submittedName>
</protein>
<evidence type="ECO:0000313" key="2">
    <source>
        <dbReference type="EMBL" id="CAA9480940.1"/>
    </source>
</evidence>
<proteinExistence type="predicted"/>
<organism evidence="2">
    <name type="scientific">uncultured Rubrobacteraceae bacterium</name>
    <dbReference type="NCBI Taxonomy" id="349277"/>
    <lineage>
        <taxon>Bacteria</taxon>
        <taxon>Bacillati</taxon>
        <taxon>Actinomycetota</taxon>
        <taxon>Rubrobacteria</taxon>
        <taxon>Rubrobacterales</taxon>
        <taxon>Rubrobacteraceae</taxon>
        <taxon>environmental samples</taxon>
    </lineage>
</organism>
<name>A0A6J4RZ24_9ACTN</name>
<feature type="compositionally biased region" description="Basic residues" evidence="1">
    <location>
        <begin position="22"/>
        <end position="32"/>
    </location>
</feature>
<gene>
    <name evidence="2" type="ORF">AVDCRST_MAG05-1273</name>
</gene>
<evidence type="ECO:0000256" key="1">
    <source>
        <dbReference type="SAM" id="MobiDB-lite"/>
    </source>
</evidence>
<reference evidence="2" key="1">
    <citation type="submission" date="2020-02" db="EMBL/GenBank/DDBJ databases">
        <authorList>
            <person name="Meier V. D."/>
        </authorList>
    </citation>
    <scope>NUCLEOTIDE SEQUENCE</scope>
    <source>
        <strain evidence="2">AVDCRST_MAG05</strain>
    </source>
</reference>